<name>A0A0S3PQL8_9BRAD</name>
<dbReference type="Proteomes" id="UP000236884">
    <property type="component" value="Chromosome"/>
</dbReference>
<feature type="transmembrane region" description="Helical" evidence="8">
    <location>
        <begin position="165"/>
        <end position="183"/>
    </location>
</feature>
<dbReference type="AlphaFoldDB" id="A0A0S3PQL8"/>
<keyword evidence="5 8" id="KW-0812">Transmembrane</keyword>
<dbReference type="PANTHER" id="PTHR34979">
    <property type="entry name" value="INNER MEMBRANE PROTEIN YGAZ"/>
    <property type="match status" value="1"/>
</dbReference>
<feature type="transmembrane region" description="Helical" evidence="8">
    <location>
        <begin position="190"/>
        <end position="213"/>
    </location>
</feature>
<evidence type="ECO:0000256" key="3">
    <source>
        <dbReference type="ARBA" id="ARBA00022448"/>
    </source>
</evidence>
<evidence type="ECO:0000313" key="9">
    <source>
        <dbReference type="EMBL" id="BAT58248.1"/>
    </source>
</evidence>
<evidence type="ECO:0000313" key="10">
    <source>
        <dbReference type="Proteomes" id="UP000236884"/>
    </source>
</evidence>
<sequence>MTTSTFTLAGARDGALASLILAPTVVAMGLAFGILAAATGLSIVEAMLMSGWINAGSAQMTTLQIWADPVPIFTAALTTFAMNTRYILLGAALRPWLPNAPAYQSYPALFVLGDGNWALSLKQFQTGKPDAAYILASGALLWLIWVGSTGLGHAFGQLLGDPKRYGVDFFLAAFFASMVVAFLKKPNDALPFFAGALIAIAVNLTVSGPWYIFAGALGGSLVGVLRARAA</sequence>
<dbReference type="GO" id="GO:0005886">
    <property type="term" value="C:plasma membrane"/>
    <property type="evidence" value="ECO:0007669"/>
    <property type="project" value="UniProtKB-SubCell"/>
</dbReference>
<dbReference type="InterPro" id="IPR011606">
    <property type="entry name" value="Brnchd-chn_aa_trnsp_permease"/>
</dbReference>
<dbReference type="GO" id="GO:1903785">
    <property type="term" value="P:L-valine transmembrane transport"/>
    <property type="evidence" value="ECO:0007669"/>
    <property type="project" value="TreeGrafter"/>
</dbReference>
<dbReference type="EMBL" id="AP014946">
    <property type="protein sequence ID" value="BAT58248.1"/>
    <property type="molecule type" value="Genomic_DNA"/>
</dbReference>
<gene>
    <name evidence="9" type="ORF">GJW-30_1_00771</name>
</gene>
<protein>
    <submittedName>
        <fullName evidence="9">AzlC protein</fullName>
    </submittedName>
</protein>
<keyword evidence="6 8" id="KW-1133">Transmembrane helix</keyword>
<feature type="transmembrane region" description="Helical" evidence="8">
    <location>
        <begin position="131"/>
        <end position="153"/>
    </location>
</feature>
<accession>A0A0S3PQL8</accession>
<keyword evidence="7 8" id="KW-0472">Membrane</keyword>
<keyword evidence="10" id="KW-1185">Reference proteome</keyword>
<evidence type="ECO:0000256" key="4">
    <source>
        <dbReference type="ARBA" id="ARBA00022475"/>
    </source>
</evidence>
<dbReference type="RefSeq" id="WP_096351858.1">
    <property type="nucleotide sequence ID" value="NZ_AP014946.1"/>
</dbReference>
<comment type="similarity">
    <text evidence="2">Belongs to the AzlC family.</text>
</comment>
<dbReference type="Pfam" id="PF03591">
    <property type="entry name" value="AzlC"/>
    <property type="match status" value="1"/>
</dbReference>
<evidence type="ECO:0000256" key="2">
    <source>
        <dbReference type="ARBA" id="ARBA00010735"/>
    </source>
</evidence>
<reference evidence="9 10" key="1">
    <citation type="submission" date="2015-08" db="EMBL/GenBank/DDBJ databases">
        <title>Investigation of the bacterial diversity of lava forest soil.</title>
        <authorList>
            <person name="Lee J.S."/>
        </authorList>
    </citation>
    <scope>NUCLEOTIDE SEQUENCE [LARGE SCALE GENOMIC DNA]</scope>
    <source>
        <strain evidence="9 10">GJW-30</strain>
    </source>
</reference>
<evidence type="ECO:0000256" key="6">
    <source>
        <dbReference type="ARBA" id="ARBA00022989"/>
    </source>
</evidence>
<evidence type="ECO:0000256" key="8">
    <source>
        <dbReference type="SAM" id="Phobius"/>
    </source>
</evidence>
<keyword evidence="4" id="KW-1003">Cell membrane</keyword>
<keyword evidence="3" id="KW-0813">Transport</keyword>
<organism evidence="9 10">
    <name type="scientific">Variibacter gotjawalensis</name>
    <dbReference type="NCBI Taxonomy" id="1333996"/>
    <lineage>
        <taxon>Bacteria</taxon>
        <taxon>Pseudomonadati</taxon>
        <taxon>Pseudomonadota</taxon>
        <taxon>Alphaproteobacteria</taxon>
        <taxon>Hyphomicrobiales</taxon>
        <taxon>Nitrobacteraceae</taxon>
        <taxon>Variibacter</taxon>
    </lineage>
</organism>
<comment type="subcellular location">
    <subcellularLocation>
        <location evidence="1">Cell membrane</location>
        <topology evidence="1">Multi-pass membrane protein</topology>
    </subcellularLocation>
</comment>
<evidence type="ECO:0000256" key="5">
    <source>
        <dbReference type="ARBA" id="ARBA00022692"/>
    </source>
</evidence>
<feature type="transmembrane region" description="Helical" evidence="8">
    <location>
        <begin position="20"/>
        <end position="44"/>
    </location>
</feature>
<dbReference type="OrthoDB" id="9803444at2"/>
<dbReference type="PANTHER" id="PTHR34979:SF1">
    <property type="entry name" value="INNER MEMBRANE PROTEIN YGAZ"/>
    <property type="match status" value="1"/>
</dbReference>
<evidence type="ECO:0000256" key="7">
    <source>
        <dbReference type="ARBA" id="ARBA00023136"/>
    </source>
</evidence>
<evidence type="ECO:0000256" key="1">
    <source>
        <dbReference type="ARBA" id="ARBA00004651"/>
    </source>
</evidence>
<dbReference type="KEGG" id="vgo:GJW-30_1_00771"/>
<proteinExistence type="inferred from homology"/>